<reference evidence="2 3" key="1">
    <citation type="submission" date="2019-07" db="EMBL/GenBank/DDBJ databases">
        <title>Genome assembly of two rare yeast pathogens: Diutina rugosa and Trichomonascus ciferrii.</title>
        <authorList>
            <person name="Mixao V."/>
            <person name="Saus E."/>
            <person name="Hansen A."/>
            <person name="Lass-Flor C."/>
            <person name="Gabaldon T."/>
        </authorList>
    </citation>
    <scope>NUCLEOTIDE SEQUENCE [LARGE SCALE GENOMIC DNA]</scope>
    <source>
        <strain evidence="2 3">CBS 613</strain>
    </source>
</reference>
<dbReference type="AlphaFoldDB" id="A0A642UXD9"/>
<dbReference type="RefSeq" id="XP_034014530.1">
    <property type="nucleotide sequence ID" value="XM_034159158.1"/>
</dbReference>
<evidence type="ECO:0000313" key="3">
    <source>
        <dbReference type="Proteomes" id="UP000449547"/>
    </source>
</evidence>
<organism evidence="2 3">
    <name type="scientific">Diutina rugosa</name>
    <name type="common">Yeast</name>
    <name type="synonym">Candida rugosa</name>
    <dbReference type="NCBI Taxonomy" id="5481"/>
    <lineage>
        <taxon>Eukaryota</taxon>
        <taxon>Fungi</taxon>
        <taxon>Dikarya</taxon>
        <taxon>Ascomycota</taxon>
        <taxon>Saccharomycotina</taxon>
        <taxon>Pichiomycetes</taxon>
        <taxon>Debaryomycetaceae</taxon>
        <taxon>Diutina</taxon>
    </lineage>
</organism>
<accession>A0A642UXD9</accession>
<feature type="compositionally biased region" description="Acidic residues" evidence="1">
    <location>
        <begin position="165"/>
        <end position="177"/>
    </location>
</feature>
<evidence type="ECO:0000256" key="1">
    <source>
        <dbReference type="SAM" id="MobiDB-lite"/>
    </source>
</evidence>
<keyword evidence="3" id="KW-1185">Reference proteome</keyword>
<dbReference type="EMBL" id="SWFT01000027">
    <property type="protein sequence ID" value="KAA8907179.1"/>
    <property type="molecule type" value="Genomic_DNA"/>
</dbReference>
<feature type="compositionally biased region" description="Basic and acidic residues" evidence="1">
    <location>
        <begin position="43"/>
        <end position="52"/>
    </location>
</feature>
<protein>
    <submittedName>
        <fullName evidence="2">Uncharacterized protein</fullName>
    </submittedName>
</protein>
<feature type="compositionally biased region" description="Basic and acidic residues" evidence="1">
    <location>
        <begin position="202"/>
        <end position="221"/>
    </location>
</feature>
<proteinExistence type="predicted"/>
<dbReference type="VEuPathDB" id="FungiDB:DIURU_000863"/>
<evidence type="ECO:0000313" key="2">
    <source>
        <dbReference type="EMBL" id="KAA8907179.1"/>
    </source>
</evidence>
<feature type="region of interest" description="Disordered" evidence="1">
    <location>
        <begin position="1"/>
        <end position="239"/>
    </location>
</feature>
<gene>
    <name evidence="2" type="ORF">DIURU_000863</name>
</gene>
<feature type="compositionally biased region" description="Basic and acidic residues" evidence="1">
    <location>
        <begin position="70"/>
        <end position="81"/>
    </location>
</feature>
<dbReference type="Proteomes" id="UP000449547">
    <property type="component" value="Unassembled WGS sequence"/>
</dbReference>
<dbReference type="GeneID" id="54779516"/>
<sequence>MEKASDKTMGVMTSTEPEMAKATETETVSTAESSKPRATLKPKATDNVKEASESESDDAEAEPRSPVSEPESKTPEADSKLPEPAATEETMKPAGAESGANDGTDRDAIMADAQVEEPNTGEVVSEDMTAVEEGSETKTTTSDTTDDQTIGDEATAIDIAIVVEADVDGGDDDEGDTVGDTVDASADTPTDTIAEAPAEAGIEDKSNEEKEESAFKPKDDVGNSDEAAAVEPSSSVNVE</sequence>
<comment type="caution">
    <text evidence="2">The sequence shown here is derived from an EMBL/GenBank/DDBJ whole genome shotgun (WGS) entry which is preliminary data.</text>
</comment>
<name>A0A642UXD9_DIURU</name>